<dbReference type="EMBL" id="DF237853">
    <property type="protein sequence ID" value="GAQ92015.1"/>
    <property type="molecule type" value="Genomic_DNA"/>
</dbReference>
<dbReference type="InterPro" id="IPR039718">
    <property type="entry name" value="Rrm1"/>
</dbReference>
<dbReference type="OrthoDB" id="3000483at2759"/>
<evidence type="ECO:0000256" key="3">
    <source>
        <dbReference type="ARBA" id="ARBA00022533"/>
    </source>
</evidence>
<comment type="catalytic activity">
    <reaction evidence="9">
        <text>a 2'-deoxyribonucleoside 5'-diphosphate + [thioredoxin]-disulfide + H2O = a ribonucleoside 5'-diphosphate + [thioredoxin]-dithiol</text>
        <dbReference type="Rhea" id="RHEA:23252"/>
        <dbReference type="Rhea" id="RHEA-COMP:10698"/>
        <dbReference type="Rhea" id="RHEA-COMP:10700"/>
        <dbReference type="ChEBI" id="CHEBI:15377"/>
        <dbReference type="ChEBI" id="CHEBI:29950"/>
        <dbReference type="ChEBI" id="CHEBI:50058"/>
        <dbReference type="ChEBI" id="CHEBI:57930"/>
        <dbReference type="ChEBI" id="CHEBI:73316"/>
        <dbReference type="EC" id="1.17.4.1"/>
    </reaction>
</comment>
<accession>A0A1Y1IM95</accession>
<evidence type="ECO:0000256" key="5">
    <source>
        <dbReference type="ARBA" id="ARBA00022840"/>
    </source>
</evidence>
<dbReference type="Gene3D" id="3.20.70.20">
    <property type="match status" value="1"/>
</dbReference>
<evidence type="ECO:0000256" key="1">
    <source>
        <dbReference type="ARBA" id="ARBA00010406"/>
    </source>
</evidence>
<dbReference type="PRINTS" id="PR01183">
    <property type="entry name" value="RIBORDTASEM1"/>
</dbReference>
<dbReference type="Pfam" id="PF00317">
    <property type="entry name" value="Ribonuc_red_lgN"/>
    <property type="match status" value="1"/>
</dbReference>
<evidence type="ECO:0000256" key="8">
    <source>
        <dbReference type="PROSITE-ProRule" id="PRU00492"/>
    </source>
</evidence>
<dbReference type="UniPathway" id="UPA00326"/>
<keyword evidence="6 9" id="KW-0560">Oxidoreductase</keyword>
<feature type="domain" description="ATP-cone" evidence="10">
    <location>
        <begin position="1"/>
        <end position="117"/>
    </location>
</feature>
<dbReference type="InterPro" id="IPR008926">
    <property type="entry name" value="RNR_R1-su_N"/>
</dbReference>
<evidence type="ECO:0000256" key="9">
    <source>
        <dbReference type="RuleBase" id="RU003410"/>
    </source>
</evidence>
<dbReference type="CDD" id="cd01679">
    <property type="entry name" value="RNR_I"/>
    <property type="match status" value="1"/>
</dbReference>
<keyword evidence="3" id="KW-0021">Allosteric enzyme</keyword>
<dbReference type="InterPro" id="IPR005144">
    <property type="entry name" value="ATP-cone_dom"/>
</dbReference>
<dbReference type="GO" id="GO:0009263">
    <property type="term" value="P:deoxyribonucleotide biosynthetic process"/>
    <property type="evidence" value="ECO:0000318"/>
    <property type="project" value="GO_Central"/>
</dbReference>
<dbReference type="PROSITE" id="PS51161">
    <property type="entry name" value="ATP_CONE"/>
    <property type="match status" value="1"/>
</dbReference>
<dbReference type="SUPFAM" id="SSF51998">
    <property type="entry name" value="PFL-like glycyl radical enzymes"/>
    <property type="match status" value="1"/>
</dbReference>
<keyword evidence="12" id="KW-1185">Reference proteome</keyword>
<proteinExistence type="inferred from homology"/>
<evidence type="ECO:0000313" key="12">
    <source>
        <dbReference type="Proteomes" id="UP000054558"/>
    </source>
</evidence>
<evidence type="ECO:0000313" key="11">
    <source>
        <dbReference type="EMBL" id="GAQ92015.1"/>
    </source>
</evidence>
<dbReference type="AlphaFoldDB" id="A0A1Y1IM95"/>
<dbReference type="NCBIfam" id="TIGR02506">
    <property type="entry name" value="NrdE_NrdA"/>
    <property type="match status" value="1"/>
</dbReference>
<gene>
    <name evidence="11" type="ORF">KFL_009040060</name>
</gene>
<organism evidence="11 12">
    <name type="scientific">Klebsormidium nitens</name>
    <name type="common">Green alga</name>
    <name type="synonym">Ulothrix nitens</name>
    <dbReference type="NCBI Taxonomy" id="105231"/>
    <lineage>
        <taxon>Eukaryota</taxon>
        <taxon>Viridiplantae</taxon>
        <taxon>Streptophyta</taxon>
        <taxon>Klebsormidiophyceae</taxon>
        <taxon>Klebsormidiales</taxon>
        <taxon>Klebsormidiaceae</taxon>
        <taxon>Klebsormidium</taxon>
    </lineage>
</organism>
<dbReference type="PROSITE" id="PS00089">
    <property type="entry name" value="RIBORED_LARGE"/>
    <property type="match status" value="1"/>
</dbReference>
<comment type="similarity">
    <text evidence="1 9">Belongs to the ribonucleoside diphosphate reductase large chain family.</text>
</comment>
<keyword evidence="5 8" id="KW-0067">ATP-binding</keyword>
<dbReference type="InterPro" id="IPR000788">
    <property type="entry name" value="RNR_lg_C"/>
</dbReference>
<dbReference type="EC" id="1.17.4.1" evidence="2 9"/>
<keyword evidence="7 9" id="KW-0215">Deoxyribonucleotide synthesis</keyword>
<dbReference type="STRING" id="105231.A0A1Y1IM95"/>
<evidence type="ECO:0000259" key="10">
    <source>
        <dbReference type="PROSITE" id="PS51161"/>
    </source>
</evidence>
<evidence type="ECO:0000256" key="7">
    <source>
        <dbReference type="ARBA" id="ARBA00023116"/>
    </source>
</evidence>
<dbReference type="GO" id="GO:0004748">
    <property type="term" value="F:ribonucleoside-diphosphate reductase activity, thioredoxin disulfide as acceptor"/>
    <property type="evidence" value="ECO:0000318"/>
    <property type="project" value="GO_Central"/>
</dbReference>
<evidence type="ECO:0000256" key="4">
    <source>
        <dbReference type="ARBA" id="ARBA00022741"/>
    </source>
</evidence>
<dbReference type="PANTHER" id="PTHR11573:SF6">
    <property type="entry name" value="RIBONUCLEOSIDE-DIPHOSPHATE REDUCTASE LARGE SUBUNIT"/>
    <property type="match status" value="1"/>
</dbReference>
<protein>
    <recommendedName>
        <fullName evidence="2 9">Ribonucleoside-diphosphate reductase</fullName>
        <ecNumber evidence="2 9">1.17.4.1</ecNumber>
    </recommendedName>
</protein>
<comment type="function">
    <text evidence="9">Provides the precursors necessary for DNA synthesis. Catalyzes the biosynthesis of deoxyribonucleotides from the corresponding ribonucleotides.</text>
</comment>
<dbReference type="PANTHER" id="PTHR11573">
    <property type="entry name" value="RIBONUCLEOSIDE-DIPHOSPHATE REDUCTASE LARGE CHAIN"/>
    <property type="match status" value="1"/>
</dbReference>
<keyword evidence="4 8" id="KW-0547">Nucleotide-binding</keyword>
<dbReference type="InterPro" id="IPR013346">
    <property type="entry name" value="NrdE_NrdA_C"/>
</dbReference>
<reference evidence="11 12" key="1">
    <citation type="journal article" date="2014" name="Nat. Commun.">
        <title>Klebsormidium flaccidum genome reveals primary factors for plant terrestrial adaptation.</title>
        <authorList>
            <person name="Hori K."/>
            <person name="Maruyama F."/>
            <person name="Fujisawa T."/>
            <person name="Togashi T."/>
            <person name="Yamamoto N."/>
            <person name="Seo M."/>
            <person name="Sato S."/>
            <person name="Yamada T."/>
            <person name="Mori H."/>
            <person name="Tajima N."/>
            <person name="Moriyama T."/>
            <person name="Ikeuchi M."/>
            <person name="Watanabe M."/>
            <person name="Wada H."/>
            <person name="Kobayashi K."/>
            <person name="Saito M."/>
            <person name="Masuda T."/>
            <person name="Sasaki-Sekimoto Y."/>
            <person name="Mashiguchi K."/>
            <person name="Awai K."/>
            <person name="Shimojima M."/>
            <person name="Masuda S."/>
            <person name="Iwai M."/>
            <person name="Nobusawa T."/>
            <person name="Narise T."/>
            <person name="Kondo S."/>
            <person name="Saito H."/>
            <person name="Sato R."/>
            <person name="Murakawa M."/>
            <person name="Ihara Y."/>
            <person name="Oshima-Yamada Y."/>
            <person name="Ohtaka K."/>
            <person name="Satoh M."/>
            <person name="Sonobe K."/>
            <person name="Ishii M."/>
            <person name="Ohtani R."/>
            <person name="Kanamori-Sato M."/>
            <person name="Honoki R."/>
            <person name="Miyazaki D."/>
            <person name="Mochizuki H."/>
            <person name="Umetsu J."/>
            <person name="Higashi K."/>
            <person name="Shibata D."/>
            <person name="Kamiya Y."/>
            <person name="Sato N."/>
            <person name="Nakamura Y."/>
            <person name="Tabata S."/>
            <person name="Ida S."/>
            <person name="Kurokawa K."/>
            <person name="Ohta H."/>
        </authorList>
    </citation>
    <scope>NUCLEOTIDE SEQUENCE [LARGE SCALE GENOMIC DNA]</scope>
    <source>
        <strain evidence="11 12">NIES-2285</strain>
    </source>
</reference>
<dbReference type="GO" id="GO:0005524">
    <property type="term" value="F:ATP binding"/>
    <property type="evidence" value="ECO:0000318"/>
    <property type="project" value="GO_Central"/>
</dbReference>
<evidence type="ECO:0000256" key="6">
    <source>
        <dbReference type="ARBA" id="ARBA00023002"/>
    </source>
</evidence>
<evidence type="ECO:0000256" key="2">
    <source>
        <dbReference type="ARBA" id="ARBA00012274"/>
    </source>
</evidence>
<sequence>MYVVKRSGKQEAVSFDKIGRRLNQLSYSVFEPYGALCAEFSHYVIDDDLLVNGGPLKAIDPIRLTQKVCAAVHDGITTTELDTLAAEHSAHMQTLHPEYAVLASRIEVSNVHKVTPDTLREAVKKLEFRLNPVFSNLLLTDDDLARTLEDAIDYRKDYAYDYFGIKTMQKLYLLKDEEGKLVERPQHLLMRVAVWVHLDLVEKTVNVPAVIETYRLMSERFYTHATPTLFNAGTKIPQMSSCFLVGTLGIREQDSIVGMYDAVKEIAYISKLAGGIGMHVHEVRARGAHIHGTNGKSSGLVPYLRVLNNVSRHVDQAGVRKGAIAIYLEPWHADVEAFLELRKNTGVEEENTRDLFTALWVPDLFFQRVVDDEDWSLFYPSEAPGLSDLYGDDFKELYERYETYGIARKVVKARSLWEKALRSLIETGTPYISAKDALNKKSNQKNLGTIKSSNLCNEITLFSDPKETAVCTLASVALSKFVKYGQLGIYFDFAELHAVVKTVARNLDRVIDQSMYPDVPNGEPKCERSNKAHRPLGIGVQGFADTLYALRLPFDSEGAREINIKIFETMYHAAVESSCEMALELGKYSSFEGSPASEGLLQFDLWDVKPSKVPSVHPACKDARIFDWDALKEEVKKHGLRNSTLIALMPTASTSQLLQNSESFEVPTGMLYSRKTLAGEHVILNRWLVRDLVRRGMWSVLVKDSILASGGSVQNIEALDEETKQLYKTTWEIKQKPYIDLAADRGPYVCQSASLNLYQREPTLTQLNSMLIHAWRRGLKTLVYYLRTRSASNATQFTVDRHALDHALNQQARLEDAKDTVSLAETDSEDENEVVALPACSADNSDCLACSS</sequence>
<dbReference type="Pfam" id="PF02867">
    <property type="entry name" value="Ribonuc_red_lgC"/>
    <property type="match status" value="1"/>
</dbReference>
<dbReference type="GO" id="GO:0005971">
    <property type="term" value="C:ribonucleoside-diphosphate reductase complex"/>
    <property type="evidence" value="ECO:0000318"/>
    <property type="project" value="GO_Central"/>
</dbReference>
<name>A0A1Y1IM95_KLENI</name>
<dbReference type="InterPro" id="IPR013509">
    <property type="entry name" value="RNR_lsu_N"/>
</dbReference>
<dbReference type="SUPFAM" id="SSF48168">
    <property type="entry name" value="R1 subunit of ribonucleotide reductase, N-terminal domain"/>
    <property type="match status" value="1"/>
</dbReference>
<dbReference type="Proteomes" id="UP000054558">
    <property type="component" value="Unassembled WGS sequence"/>
</dbReference>